<reference evidence="6 7" key="1">
    <citation type="submission" date="2020-08" db="EMBL/GenBank/DDBJ databases">
        <title>Cohnella phylogeny.</title>
        <authorList>
            <person name="Dunlap C."/>
        </authorList>
    </citation>
    <scope>NUCLEOTIDE SEQUENCE [LARGE SCALE GENOMIC DNA]</scope>
    <source>
        <strain evidence="6 7">DSM 28246</strain>
    </source>
</reference>
<keyword evidence="1" id="KW-0963">Cytoplasm</keyword>
<keyword evidence="2" id="KW-0805">Transcription regulation</keyword>
<dbReference type="GO" id="GO:0003700">
    <property type="term" value="F:DNA-binding transcription factor activity"/>
    <property type="evidence" value="ECO:0007669"/>
    <property type="project" value="InterPro"/>
</dbReference>
<dbReference type="EMBL" id="JACJVP010000020">
    <property type="protein sequence ID" value="MBB6671388.1"/>
    <property type="molecule type" value="Genomic_DNA"/>
</dbReference>
<evidence type="ECO:0000313" key="7">
    <source>
        <dbReference type="Proteomes" id="UP000547209"/>
    </source>
</evidence>
<dbReference type="InterPro" id="IPR003313">
    <property type="entry name" value="AraC-bd"/>
</dbReference>
<sequence>MTAPRLPTGFERTDAEILFPDVKTTLNLFGIHMRRVPGNWSYPSHEHPQYEINYLLEGKQTMTVNGNRVAQRSGDLLLLKPGDVHDSRSGDGEPFTYFCIHFDLDDRLFLSLLSRLEQVLFPADGTVARKVAPALGRMMEPGSAFDAGSIAGRMRLQACAFELFAQLWEAISEETASLPMQSYGKVALAHEIARRLQALASQTFHQGQPAESHYGIEEIADELGISGSHASRTFRDVYGKSPRAYWSELVLHEAKQLLADPRHAVQAIAAILGYRDIAHFSRQFKRWTGFAPSDYRRLSGSRSAEQPD</sequence>
<dbReference type="InterPro" id="IPR014710">
    <property type="entry name" value="RmlC-like_jellyroll"/>
</dbReference>
<dbReference type="InterPro" id="IPR009057">
    <property type="entry name" value="Homeodomain-like_sf"/>
</dbReference>
<dbReference type="PROSITE" id="PS01124">
    <property type="entry name" value="HTH_ARAC_FAMILY_2"/>
    <property type="match status" value="1"/>
</dbReference>
<dbReference type="InterPro" id="IPR020449">
    <property type="entry name" value="Tscrpt_reg_AraC-type_HTH"/>
</dbReference>
<dbReference type="PANTHER" id="PTHR46796">
    <property type="entry name" value="HTH-TYPE TRANSCRIPTIONAL ACTIVATOR RHAS-RELATED"/>
    <property type="match status" value="1"/>
</dbReference>
<dbReference type="GO" id="GO:0043565">
    <property type="term" value="F:sequence-specific DNA binding"/>
    <property type="evidence" value="ECO:0007669"/>
    <property type="project" value="InterPro"/>
</dbReference>
<keyword evidence="3" id="KW-0238">DNA-binding</keyword>
<dbReference type="Gene3D" id="1.10.10.60">
    <property type="entry name" value="Homeodomain-like"/>
    <property type="match status" value="2"/>
</dbReference>
<evidence type="ECO:0000256" key="1">
    <source>
        <dbReference type="ARBA" id="ARBA00022490"/>
    </source>
</evidence>
<dbReference type="SUPFAM" id="SSF46689">
    <property type="entry name" value="Homeodomain-like"/>
    <property type="match status" value="1"/>
</dbReference>
<feature type="domain" description="HTH araC/xylS-type" evidence="5">
    <location>
        <begin position="194"/>
        <end position="298"/>
    </location>
</feature>
<organism evidence="6 7">
    <name type="scientific">Cohnella nanjingensis</name>
    <dbReference type="NCBI Taxonomy" id="1387779"/>
    <lineage>
        <taxon>Bacteria</taxon>
        <taxon>Bacillati</taxon>
        <taxon>Bacillota</taxon>
        <taxon>Bacilli</taxon>
        <taxon>Bacillales</taxon>
        <taxon>Paenibacillaceae</taxon>
        <taxon>Cohnella</taxon>
    </lineage>
</organism>
<dbReference type="Pfam" id="PF12833">
    <property type="entry name" value="HTH_18"/>
    <property type="match status" value="1"/>
</dbReference>
<gene>
    <name evidence="6" type="ORF">H7C19_11925</name>
</gene>
<dbReference type="RefSeq" id="WP_185142863.1">
    <property type="nucleotide sequence ID" value="NZ_JACJVP010000020.1"/>
</dbReference>
<evidence type="ECO:0000313" key="6">
    <source>
        <dbReference type="EMBL" id="MBB6671388.1"/>
    </source>
</evidence>
<dbReference type="Proteomes" id="UP000547209">
    <property type="component" value="Unassembled WGS sequence"/>
</dbReference>
<evidence type="ECO:0000259" key="5">
    <source>
        <dbReference type="PROSITE" id="PS01124"/>
    </source>
</evidence>
<dbReference type="PRINTS" id="PR00032">
    <property type="entry name" value="HTHARAC"/>
</dbReference>
<dbReference type="AlphaFoldDB" id="A0A7X0RPP9"/>
<dbReference type="SUPFAM" id="SSF51215">
    <property type="entry name" value="Regulatory protein AraC"/>
    <property type="match status" value="1"/>
</dbReference>
<comment type="caution">
    <text evidence="6">The sequence shown here is derived from an EMBL/GenBank/DDBJ whole genome shotgun (WGS) entry which is preliminary data.</text>
</comment>
<keyword evidence="4" id="KW-0804">Transcription</keyword>
<evidence type="ECO:0000256" key="2">
    <source>
        <dbReference type="ARBA" id="ARBA00023015"/>
    </source>
</evidence>
<name>A0A7X0RPP9_9BACL</name>
<dbReference type="InterPro" id="IPR037923">
    <property type="entry name" value="HTH-like"/>
</dbReference>
<evidence type="ECO:0000256" key="3">
    <source>
        <dbReference type="ARBA" id="ARBA00023125"/>
    </source>
</evidence>
<accession>A0A7X0RPP9</accession>
<proteinExistence type="predicted"/>
<protein>
    <submittedName>
        <fullName evidence="6">AraC family transcriptional regulator</fullName>
    </submittedName>
</protein>
<keyword evidence="7" id="KW-1185">Reference proteome</keyword>
<dbReference type="Pfam" id="PF02311">
    <property type="entry name" value="AraC_binding"/>
    <property type="match status" value="1"/>
</dbReference>
<dbReference type="InterPro" id="IPR050204">
    <property type="entry name" value="AraC_XylS_family_regulators"/>
</dbReference>
<dbReference type="Gene3D" id="2.60.120.10">
    <property type="entry name" value="Jelly Rolls"/>
    <property type="match status" value="1"/>
</dbReference>
<dbReference type="PANTHER" id="PTHR46796:SF13">
    <property type="entry name" value="HTH-TYPE TRANSCRIPTIONAL ACTIVATOR RHAS"/>
    <property type="match status" value="1"/>
</dbReference>
<dbReference type="InterPro" id="IPR018060">
    <property type="entry name" value="HTH_AraC"/>
</dbReference>
<dbReference type="SMART" id="SM00342">
    <property type="entry name" value="HTH_ARAC"/>
    <property type="match status" value="1"/>
</dbReference>
<evidence type="ECO:0000256" key="4">
    <source>
        <dbReference type="ARBA" id="ARBA00023163"/>
    </source>
</evidence>